<accession>A0A0A9F8B3</accession>
<dbReference type="EMBL" id="GBRH01193403">
    <property type="protein sequence ID" value="JAE04493.1"/>
    <property type="molecule type" value="Transcribed_RNA"/>
</dbReference>
<evidence type="ECO:0000313" key="1">
    <source>
        <dbReference type="EMBL" id="JAE04493.1"/>
    </source>
</evidence>
<sequence>MFSLMYYSCACVMLVGSSCKINSSLFCSVYDYWELNLGI</sequence>
<protein>
    <submittedName>
        <fullName evidence="1">Uncharacterized protein</fullName>
    </submittedName>
</protein>
<proteinExistence type="predicted"/>
<organism evidence="1">
    <name type="scientific">Arundo donax</name>
    <name type="common">Giant reed</name>
    <name type="synonym">Donax arundinaceus</name>
    <dbReference type="NCBI Taxonomy" id="35708"/>
    <lineage>
        <taxon>Eukaryota</taxon>
        <taxon>Viridiplantae</taxon>
        <taxon>Streptophyta</taxon>
        <taxon>Embryophyta</taxon>
        <taxon>Tracheophyta</taxon>
        <taxon>Spermatophyta</taxon>
        <taxon>Magnoliopsida</taxon>
        <taxon>Liliopsida</taxon>
        <taxon>Poales</taxon>
        <taxon>Poaceae</taxon>
        <taxon>PACMAD clade</taxon>
        <taxon>Arundinoideae</taxon>
        <taxon>Arundineae</taxon>
        <taxon>Arundo</taxon>
    </lineage>
</organism>
<dbReference type="AlphaFoldDB" id="A0A0A9F8B3"/>
<name>A0A0A9F8B3_ARUDO</name>
<reference evidence="1" key="1">
    <citation type="submission" date="2014-09" db="EMBL/GenBank/DDBJ databases">
        <authorList>
            <person name="Magalhaes I.L.F."/>
            <person name="Oliveira U."/>
            <person name="Santos F.R."/>
            <person name="Vidigal T.H.D.A."/>
            <person name="Brescovit A.D."/>
            <person name="Santos A.J."/>
        </authorList>
    </citation>
    <scope>NUCLEOTIDE SEQUENCE</scope>
    <source>
        <tissue evidence="1">Shoot tissue taken approximately 20 cm above the soil surface</tissue>
    </source>
</reference>
<reference evidence="1" key="2">
    <citation type="journal article" date="2015" name="Data Brief">
        <title>Shoot transcriptome of the giant reed, Arundo donax.</title>
        <authorList>
            <person name="Barrero R.A."/>
            <person name="Guerrero F.D."/>
            <person name="Moolhuijzen P."/>
            <person name="Goolsby J.A."/>
            <person name="Tidwell J."/>
            <person name="Bellgard S.E."/>
            <person name="Bellgard M.I."/>
        </authorList>
    </citation>
    <scope>NUCLEOTIDE SEQUENCE</scope>
    <source>
        <tissue evidence="1">Shoot tissue taken approximately 20 cm above the soil surface</tissue>
    </source>
</reference>